<proteinExistence type="predicted"/>
<feature type="compositionally biased region" description="Polar residues" evidence="1">
    <location>
        <begin position="70"/>
        <end position="108"/>
    </location>
</feature>
<feature type="region of interest" description="Disordered" evidence="1">
    <location>
        <begin position="47"/>
        <end position="110"/>
    </location>
</feature>
<protein>
    <recommendedName>
        <fullName evidence="4">Thioesterase/thiol ester dehydrase-isomerase</fullName>
    </recommendedName>
</protein>
<dbReference type="InterPro" id="IPR050563">
    <property type="entry name" value="4-hydroxybenzoyl-CoA_TE"/>
</dbReference>
<dbReference type="PANTHER" id="PTHR31793">
    <property type="entry name" value="4-HYDROXYBENZOYL-COA THIOESTERASE FAMILY MEMBER"/>
    <property type="match status" value="1"/>
</dbReference>
<dbReference type="Gene3D" id="3.10.129.10">
    <property type="entry name" value="Hotdog Thioesterase"/>
    <property type="match status" value="1"/>
</dbReference>
<reference evidence="2 3" key="1">
    <citation type="journal article" date="2016" name="Mol. Biol. Evol.">
        <title>Comparative Genomics of Early-Diverging Mushroom-Forming Fungi Provides Insights into the Origins of Lignocellulose Decay Capabilities.</title>
        <authorList>
            <person name="Nagy L.G."/>
            <person name="Riley R."/>
            <person name="Tritt A."/>
            <person name="Adam C."/>
            <person name="Daum C."/>
            <person name="Floudas D."/>
            <person name="Sun H."/>
            <person name="Yadav J.S."/>
            <person name="Pangilinan J."/>
            <person name="Larsson K.H."/>
            <person name="Matsuura K."/>
            <person name="Barry K."/>
            <person name="Labutti K."/>
            <person name="Kuo R."/>
            <person name="Ohm R.A."/>
            <person name="Bhattacharya S.S."/>
            <person name="Shirouzu T."/>
            <person name="Yoshinaga Y."/>
            <person name="Martin F.M."/>
            <person name="Grigoriev I.V."/>
            <person name="Hibbett D.S."/>
        </authorList>
    </citation>
    <scope>NUCLEOTIDE SEQUENCE [LARGE SCALE GENOMIC DNA]</scope>
    <source>
        <strain evidence="2 3">HHB14362 ss-1</strain>
    </source>
</reference>
<dbReference type="SUPFAM" id="SSF54637">
    <property type="entry name" value="Thioesterase/thiol ester dehydrase-isomerase"/>
    <property type="match status" value="1"/>
</dbReference>
<sequence>MSLALRLSTQRNIYKVTLIAPRRASSTGSSVRTLMATFKDPASPFYLAPGTAGPASPDEMPSSTHRDIHTSSSTLTDDAETSQVSEKSTSSADAPSVTQHAPPLSSQPYAYDDERRKLRSLNPYEVKHVLQELGYDPGSFLEQRIVWGDMDSFQHVNNVRYLRFLESSRIRYMANLGRRLGGPKREQAMIKGKGVSLILKSIDLSFRRPVTYPDTLLVAHRPVCPPTLEGTSFPFHAIAYSYTQQALVLTSNSECVWYDYDRLRKAEPERPVWKAILEVSESWATKR</sequence>
<gene>
    <name evidence="2" type="ORF">NEOLEDRAFT_1128125</name>
</gene>
<dbReference type="EMBL" id="KV425554">
    <property type="protein sequence ID" value="KZT29393.1"/>
    <property type="molecule type" value="Genomic_DNA"/>
</dbReference>
<accession>A0A165VA43</accession>
<dbReference type="CDD" id="cd00586">
    <property type="entry name" value="4HBT"/>
    <property type="match status" value="1"/>
</dbReference>
<evidence type="ECO:0000313" key="2">
    <source>
        <dbReference type="EMBL" id="KZT29393.1"/>
    </source>
</evidence>
<evidence type="ECO:0000256" key="1">
    <source>
        <dbReference type="SAM" id="MobiDB-lite"/>
    </source>
</evidence>
<dbReference type="Proteomes" id="UP000076761">
    <property type="component" value="Unassembled WGS sequence"/>
</dbReference>
<dbReference type="InParanoid" id="A0A165VA43"/>
<evidence type="ECO:0008006" key="4">
    <source>
        <dbReference type="Google" id="ProtNLM"/>
    </source>
</evidence>
<dbReference type="GO" id="GO:0047617">
    <property type="term" value="F:fatty acyl-CoA hydrolase activity"/>
    <property type="evidence" value="ECO:0007669"/>
    <property type="project" value="TreeGrafter"/>
</dbReference>
<dbReference type="OrthoDB" id="5538558at2759"/>
<dbReference type="Pfam" id="PF13279">
    <property type="entry name" value="4HBT_2"/>
    <property type="match status" value="1"/>
</dbReference>
<dbReference type="AlphaFoldDB" id="A0A165VA43"/>
<name>A0A165VA43_9AGAM</name>
<dbReference type="PANTHER" id="PTHR31793:SF39">
    <property type="entry name" value="THIOESTERASE_THIOL ESTER DEHYDRASE-ISOMERASE"/>
    <property type="match status" value="1"/>
</dbReference>
<keyword evidence="3" id="KW-1185">Reference proteome</keyword>
<dbReference type="InterPro" id="IPR029069">
    <property type="entry name" value="HotDog_dom_sf"/>
</dbReference>
<organism evidence="2 3">
    <name type="scientific">Neolentinus lepideus HHB14362 ss-1</name>
    <dbReference type="NCBI Taxonomy" id="1314782"/>
    <lineage>
        <taxon>Eukaryota</taxon>
        <taxon>Fungi</taxon>
        <taxon>Dikarya</taxon>
        <taxon>Basidiomycota</taxon>
        <taxon>Agaricomycotina</taxon>
        <taxon>Agaricomycetes</taxon>
        <taxon>Gloeophyllales</taxon>
        <taxon>Gloeophyllaceae</taxon>
        <taxon>Neolentinus</taxon>
    </lineage>
</organism>
<evidence type="ECO:0000313" key="3">
    <source>
        <dbReference type="Proteomes" id="UP000076761"/>
    </source>
</evidence>